<comment type="caution">
    <text evidence="3">The sequence shown here is derived from an EMBL/GenBank/DDBJ whole genome shotgun (WGS) entry which is preliminary data.</text>
</comment>
<dbReference type="Pfam" id="PF00646">
    <property type="entry name" value="F-box"/>
    <property type="match status" value="1"/>
</dbReference>
<dbReference type="Gene3D" id="1.20.1280.50">
    <property type="match status" value="1"/>
</dbReference>
<gene>
    <name evidence="3" type="ORF">CMV_016340</name>
</gene>
<protein>
    <recommendedName>
        <fullName evidence="5">F-box domain-containing protein</fullName>
    </recommendedName>
</protein>
<dbReference type="InterPro" id="IPR017451">
    <property type="entry name" value="F-box-assoc_interact_dom"/>
</dbReference>
<dbReference type="InterPro" id="IPR001810">
    <property type="entry name" value="F-box_dom"/>
</dbReference>
<dbReference type="InterPro" id="IPR050796">
    <property type="entry name" value="SCF_F-box_component"/>
</dbReference>
<dbReference type="CDD" id="cd22157">
    <property type="entry name" value="F-box_AtFBW1-like"/>
    <property type="match status" value="1"/>
</dbReference>
<keyword evidence="4" id="KW-1185">Reference proteome</keyword>
<dbReference type="NCBIfam" id="TIGR01640">
    <property type="entry name" value="F_box_assoc_1"/>
    <property type="match status" value="1"/>
</dbReference>
<dbReference type="AlphaFoldDB" id="A0A8J4VRS9"/>
<dbReference type="InterPro" id="IPR013187">
    <property type="entry name" value="F-box-assoc_dom_typ3"/>
</dbReference>
<dbReference type="SUPFAM" id="SSF81383">
    <property type="entry name" value="F-box domain"/>
    <property type="match status" value="1"/>
</dbReference>
<dbReference type="PANTHER" id="PTHR31672:SF13">
    <property type="entry name" value="F-BOX PROTEIN CPR30-LIKE"/>
    <property type="match status" value="1"/>
</dbReference>
<proteinExistence type="predicted"/>
<dbReference type="EMBL" id="JRKL02002476">
    <property type="protein sequence ID" value="KAF3958784.1"/>
    <property type="molecule type" value="Genomic_DNA"/>
</dbReference>
<dbReference type="OrthoDB" id="5314306at2759"/>
<evidence type="ECO:0000313" key="4">
    <source>
        <dbReference type="Proteomes" id="UP000737018"/>
    </source>
</evidence>
<feature type="domain" description="F-box" evidence="1">
    <location>
        <begin position="17"/>
        <end position="52"/>
    </location>
</feature>
<dbReference type="InterPro" id="IPR036047">
    <property type="entry name" value="F-box-like_dom_sf"/>
</dbReference>
<evidence type="ECO:0000259" key="1">
    <source>
        <dbReference type="Pfam" id="PF00646"/>
    </source>
</evidence>
<dbReference type="InterPro" id="IPR011043">
    <property type="entry name" value="Gal_Oxase/kelch_b-propeller"/>
</dbReference>
<dbReference type="PANTHER" id="PTHR31672">
    <property type="entry name" value="BNACNNG10540D PROTEIN"/>
    <property type="match status" value="1"/>
</dbReference>
<sequence>MFQTREPPILQQKNYVPHDIVLNILARLPVKSLLRFRCICKSYYASITTPNFISSHLNNTNNNKDHGYLIHMPWITSLRQICTVTFDGTFDRIFDIGIPFDFPSGCAKIVGSYNGLLCLADIESTTTSGNVIYLWNPSIRKFKRLPKPCLGQLDSVTLGFAYHSENNDYKVVRISISHSVLPSEIEVYTLSSDSWRRIEMPLRSNIKFYDNNYFLPIPLVSGALHWMAGFIEAEEKHCSEMIMCFDVNCERFRNLEMPDGSMSVPSFQICLASIKGKLAVLTYGESEQYYQHSIWVMREYGVHESWHKLFVLPFGRRVAICIGFTESGSLLICRRNDQLENKKYKFVLVDTETLLEKDSDIQHASCVGTFMESLALLDGANMVSY</sequence>
<dbReference type="Pfam" id="PF08268">
    <property type="entry name" value="FBA_3"/>
    <property type="match status" value="1"/>
</dbReference>
<reference evidence="3" key="1">
    <citation type="submission" date="2020-03" db="EMBL/GenBank/DDBJ databases">
        <title>Castanea mollissima Vanexum genome sequencing.</title>
        <authorList>
            <person name="Staton M."/>
        </authorList>
    </citation>
    <scope>NUCLEOTIDE SEQUENCE</scope>
    <source>
        <tissue evidence="3">Leaf</tissue>
    </source>
</reference>
<organism evidence="3 4">
    <name type="scientific">Castanea mollissima</name>
    <name type="common">Chinese chestnut</name>
    <dbReference type="NCBI Taxonomy" id="60419"/>
    <lineage>
        <taxon>Eukaryota</taxon>
        <taxon>Viridiplantae</taxon>
        <taxon>Streptophyta</taxon>
        <taxon>Embryophyta</taxon>
        <taxon>Tracheophyta</taxon>
        <taxon>Spermatophyta</taxon>
        <taxon>Magnoliopsida</taxon>
        <taxon>eudicotyledons</taxon>
        <taxon>Gunneridae</taxon>
        <taxon>Pentapetalae</taxon>
        <taxon>rosids</taxon>
        <taxon>fabids</taxon>
        <taxon>Fagales</taxon>
        <taxon>Fagaceae</taxon>
        <taxon>Castanea</taxon>
    </lineage>
</organism>
<name>A0A8J4VRS9_9ROSI</name>
<evidence type="ECO:0000259" key="2">
    <source>
        <dbReference type="Pfam" id="PF08268"/>
    </source>
</evidence>
<accession>A0A8J4VRS9</accession>
<feature type="domain" description="F-box associated beta-propeller type 3" evidence="2">
    <location>
        <begin position="106"/>
        <end position="343"/>
    </location>
</feature>
<evidence type="ECO:0000313" key="3">
    <source>
        <dbReference type="EMBL" id="KAF3958784.1"/>
    </source>
</evidence>
<dbReference type="SUPFAM" id="SSF50965">
    <property type="entry name" value="Galactose oxidase, central domain"/>
    <property type="match status" value="1"/>
</dbReference>
<dbReference type="Proteomes" id="UP000737018">
    <property type="component" value="Unassembled WGS sequence"/>
</dbReference>
<evidence type="ECO:0008006" key="5">
    <source>
        <dbReference type="Google" id="ProtNLM"/>
    </source>
</evidence>